<dbReference type="EMBL" id="DRGM01000193">
    <property type="protein sequence ID" value="HEA18671.1"/>
    <property type="molecule type" value="Genomic_DNA"/>
</dbReference>
<dbReference type="AlphaFoldDB" id="A0A7V1D2B7"/>
<keyword evidence="1" id="KW-0732">Signal</keyword>
<gene>
    <name evidence="3" type="ORF">ENH88_19925</name>
</gene>
<feature type="chain" id="PRO_5031303961" evidence="1">
    <location>
        <begin position="24"/>
        <end position="160"/>
    </location>
</feature>
<dbReference type="SUPFAM" id="SSF54427">
    <property type="entry name" value="NTF2-like"/>
    <property type="match status" value="1"/>
</dbReference>
<dbReference type="Pfam" id="PF14534">
    <property type="entry name" value="DUF4440"/>
    <property type="match status" value="1"/>
</dbReference>
<dbReference type="InterPro" id="IPR027843">
    <property type="entry name" value="DUF4440"/>
</dbReference>
<name>A0A7V1D2B7_9GAMM</name>
<evidence type="ECO:0000259" key="2">
    <source>
        <dbReference type="Pfam" id="PF14534"/>
    </source>
</evidence>
<comment type="caution">
    <text evidence="3">The sequence shown here is derived from an EMBL/GenBank/DDBJ whole genome shotgun (WGS) entry which is preliminary data.</text>
</comment>
<dbReference type="InterPro" id="IPR032710">
    <property type="entry name" value="NTF2-like_dom_sf"/>
</dbReference>
<evidence type="ECO:0000313" key="3">
    <source>
        <dbReference type="EMBL" id="HEA18671.1"/>
    </source>
</evidence>
<reference evidence="3" key="1">
    <citation type="journal article" date="2020" name="mSystems">
        <title>Genome- and Community-Level Interaction Insights into Carbon Utilization and Element Cycling Functions of Hydrothermarchaeota in Hydrothermal Sediment.</title>
        <authorList>
            <person name="Zhou Z."/>
            <person name="Liu Y."/>
            <person name="Xu W."/>
            <person name="Pan J."/>
            <person name="Luo Z.H."/>
            <person name="Li M."/>
        </authorList>
    </citation>
    <scope>NUCLEOTIDE SEQUENCE [LARGE SCALE GENOMIC DNA]</scope>
    <source>
        <strain evidence="3">HyVt-346</strain>
    </source>
</reference>
<dbReference type="Proteomes" id="UP000886188">
    <property type="component" value="Unassembled WGS sequence"/>
</dbReference>
<feature type="signal peptide" evidence="1">
    <location>
        <begin position="1"/>
        <end position="23"/>
    </location>
</feature>
<proteinExistence type="predicted"/>
<organism evidence="3">
    <name type="scientific">Pseudoalteromonas prydzensis</name>
    <dbReference type="NCBI Taxonomy" id="182141"/>
    <lineage>
        <taxon>Bacteria</taxon>
        <taxon>Pseudomonadati</taxon>
        <taxon>Pseudomonadota</taxon>
        <taxon>Gammaproteobacteria</taxon>
        <taxon>Alteromonadales</taxon>
        <taxon>Pseudoalteromonadaceae</taxon>
        <taxon>Pseudoalteromonas</taxon>
    </lineage>
</organism>
<protein>
    <submittedName>
        <fullName evidence="3">Nuclear transport factor 2 family protein</fullName>
    </submittedName>
</protein>
<accession>A0A7V1D2B7</accession>
<sequence>MPQMTMSKRYFLSLLLVPLLSYANTDPLQNKMRGLDAALFDAFNHCDNPAQLAKHASYFAKDVEFYHDNGGVTWDRDSMIANTKNFACGNYTRELLSGTFEVFTIKDFGVMTKGTHTFCQDGGNKCEGKADFVMLWHDLGDKLEITRVLSYGHRSNMDNK</sequence>
<feature type="domain" description="DUF4440" evidence="2">
    <location>
        <begin position="34"/>
        <end position="137"/>
    </location>
</feature>
<evidence type="ECO:0000256" key="1">
    <source>
        <dbReference type="SAM" id="SignalP"/>
    </source>
</evidence>